<comment type="caution">
    <text evidence="1">The sequence shown here is derived from an EMBL/GenBank/DDBJ whole genome shotgun (WGS) entry which is preliminary data.</text>
</comment>
<protein>
    <submittedName>
        <fullName evidence="1">Uncharacterized protein</fullName>
    </submittedName>
</protein>
<gene>
    <name evidence="1" type="ORF">V1525DRAFT_347603</name>
</gene>
<keyword evidence="2" id="KW-1185">Reference proteome</keyword>
<dbReference type="Proteomes" id="UP001433508">
    <property type="component" value="Unassembled WGS sequence"/>
</dbReference>
<evidence type="ECO:0000313" key="2">
    <source>
        <dbReference type="Proteomes" id="UP001433508"/>
    </source>
</evidence>
<sequence>KPEYRLVPVLVGGSLLPIGLLWYGWTAEYKIFWIVPIIAMVFIGMGMITIFAPVGTYLVDAFTTYATSASAANTVLRSLGGAFLPLCGMQLEAAIGIG</sequence>
<accession>A0ACC3SWH5</accession>
<dbReference type="EMBL" id="MU971404">
    <property type="protein sequence ID" value="KAK9235770.1"/>
    <property type="molecule type" value="Genomic_DNA"/>
</dbReference>
<feature type="non-terminal residue" evidence="1">
    <location>
        <position position="1"/>
    </location>
</feature>
<evidence type="ECO:0000313" key="1">
    <source>
        <dbReference type="EMBL" id="KAK9235770.1"/>
    </source>
</evidence>
<reference evidence="2" key="1">
    <citation type="journal article" date="2024" name="Front. Bioeng. Biotechnol.">
        <title>Genome-scale model development and genomic sequencing of the oleaginous clade Lipomyces.</title>
        <authorList>
            <person name="Czajka J.J."/>
            <person name="Han Y."/>
            <person name="Kim J."/>
            <person name="Mondo S.J."/>
            <person name="Hofstad B.A."/>
            <person name="Robles A."/>
            <person name="Haridas S."/>
            <person name="Riley R."/>
            <person name="LaButti K."/>
            <person name="Pangilinan J."/>
            <person name="Andreopoulos W."/>
            <person name="Lipzen A."/>
            <person name="Yan J."/>
            <person name="Wang M."/>
            <person name="Ng V."/>
            <person name="Grigoriev I.V."/>
            <person name="Spatafora J.W."/>
            <person name="Magnuson J.K."/>
            <person name="Baker S.E."/>
            <person name="Pomraning K.R."/>
        </authorList>
    </citation>
    <scope>NUCLEOTIDE SEQUENCE [LARGE SCALE GENOMIC DNA]</scope>
    <source>
        <strain evidence="2">CBS 7786</strain>
    </source>
</reference>
<proteinExistence type="predicted"/>
<organism evidence="1 2">
    <name type="scientific">Lipomyces kononenkoae</name>
    <name type="common">Yeast</name>
    <dbReference type="NCBI Taxonomy" id="34357"/>
    <lineage>
        <taxon>Eukaryota</taxon>
        <taxon>Fungi</taxon>
        <taxon>Dikarya</taxon>
        <taxon>Ascomycota</taxon>
        <taxon>Saccharomycotina</taxon>
        <taxon>Lipomycetes</taxon>
        <taxon>Lipomycetales</taxon>
        <taxon>Lipomycetaceae</taxon>
        <taxon>Lipomyces</taxon>
    </lineage>
</organism>
<name>A0ACC3SWH5_LIPKO</name>